<evidence type="ECO:0000313" key="2">
    <source>
        <dbReference type="Proteomes" id="UP000501868"/>
    </source>
</evidence>
<dbReference type="Proteomes" id="UP000501868">
    <property type="component" value="Chromosome"/>
</dbReference>
<dbReference type="SUPFAM" id="SSF160755">
    <property type="entry name" value="YugN-like"/>
    <property type="match status" value="1"/>
</dbReference>
<dbReference type="InterPro" id="IPR036491">
    <property type="entry name" value="YugN-like_sf"/>
</dbReference>
<gene>
    <name evidence="1" type="ORF">HFZ78_29990</name>
</gene>
<reference evidence="1 2" key="1">
    <citation type="submission" date="2020-04" db="EMBL/GenBank/DDBJ databases">
        <title>Genome-Wide Identification of 5-Methylcytosine Sites in Bacterial Genomes By High-Throughput Sequencing of MspJI Restriction Fragments.</title>
        <authorList>
            <person name="Wu V."/>
        </authorList>
    </citation>
    <scope>NUCLEOTIDE SEQUENCE [LARGE SCALE GENOMIC DNA]</scope>
    <source>
        <strain evidence="1 2">S2</strain>
    </source>
</reference>
<sequence>MIDVPSKVEGKQFDLYKLEKKLKPIGYTIGGNWDYDHGAFDYKINGGEEEGYQFLRLPFQAVDGQLDANNCTVKLGRPFLLSHLFEAELDDEAGTGTFSGTINQFQEPVDKDASFPQAYIDEGKALVQELEMLLLAD</sequence>
<organism evidence="1 2">
    <name type="scientific">Priestia megaterium</name>
    <name type="common">Bacillus megaterium</name>
    <dbReference type="NCBI Taxonomy" id="1404"/>
    <lineage>
        <taxon>Bacteria</taxon>
        <taxon>Bacillati</taxon>
        <taxon>Bacillota</taxon>
        <taxon>Bacilli</taxon>
        <taxon>Bacillales</taxon>
        <taxon>Bacillaceae</taxon>
        <taxon>Priestia</taxon>
    </lineage>
</organism>
<evidence type="ECO:0000313" key="1">
    <source>
        <dbReference type="EMBL" id="QIZ10425.1"/>
    </source>
</evidence>
<evidence type="ECO:0008006" key="3">
    <source>
        <dbReference type="Google" id="ProtNLM"/>
    </source>
</evidence>
<dbReference type="InterPro" id="IPR014967">
    <property type="entry name" value="Uncharacterised_YugN-like"/>
</dbReference>
<name>A0A6H1PAD2_PRIMG</name>
<reference evidence="1 2" key="2">
    <citation type="submission" date="2020-04" db="EMBL/GenBank/DDBJ databases">
        <authorList>
            <person name="Fomenkov A."/>
            <person name="Anton B.P."/>
            <person name="Roberts R.J."/>
        </authorList>
    </citation>
    <scope>NUCLEOTIDE SEQUENCE [LARGE SCALE GENOMIC DNA]</scope>
    <source>
        <strain evidence="1 2">S2</strain>
    </source>
</reference>
<protein>
    <recommendedName>
        <fullName evidence="3">YugN-like family protein</fullName>
    </recommendedName>
</protein>
<dbReference type="AlphaFoldDB" id="A0A6H1PAD2"/>
<dbReference type="Gene3D" id="3.30.310.100">
    <property type="entry name" value="YugN-like"/>
    <property type="match status" value="1"/>
</dbReference>
<dbReference type="Pfam" id="PF08868">
    <property type="entry name" value="YugN"/>
    <property type="match status" value="1"/>
</dbReference>
<dbReference type="EMBL" id="CP051128">
    <property type="protein sequence ID" value="QIZ10425.1"/>
    <property type="molecule type" value="Genomic_DNA"/>
</dbReference>
<accession>A0A6H1PAD2</accession>
<proteinExistence type="predicted"/>